<evidence type="ECO:0000313" key="1">
    <source>
        <dbReference type="EMBL" id="GAP40656.1"/>
    </source>
</evidence>
<dbReference type="RefSeq" id="WP_062280282.1">
    <property type="nucleotide sequence ID" value="NZ_DF968181.1"/>
</dbReference>
<dbReference type="Gene3D" id="3.50.30.50">
    <property type="entry name" value="Putative cyclase"/>
    <property type="match status" value="1"/>
</dbReference>
<reference evidence="1" key="1">
    <citation type="journal article" date="2015" name="Genome Announc.">
        <title>Draft Genome Sequence of Anaerolineae Strain TC1, a Novel Isolate from a Methanogenic Wastewater Treatment System.</title>
        <authorList>
            <person name="Matsuura N."/>
            <person name="Tourlousse D.M."/>
            <person name="Sun L."/>
            <person name="Toyonaga M."/>
            <person name="Kuroda K."/>
            <person name="Ohashi A."/>
            <person name="Cruz R."/>
            <person name="Yamaguchi T."/>
            <person name="Sekiguchi Y."/>
        </authorList>
    </citation>
    <scope>NUCLEOTIDE SEQUENCE [LARGE SCALE GENOMIC DNA]</scope>
    <source>
        <strain evidence="1">TC1</strain>
    </source>
</reference>
<dbReference type="Pfam" id="PF04199">
    <property type="entry name" value="Cyclase"/>
    <property type="match status" value="1"/>
</dbReference>
<name>A0A0S7BV28_9CHLR</name>
<dbReference type="STRING" id="1678840.ATC1_13635"/>
<gene>
    <name evidence="1" type="ORF">ATC1_13635</name>
</gene>
<organism evidence="1">
    <name type="scientific">Flexilinea flocculi</name>
    <dbReference type="NCBI Taxonomy" id="1678840"/>
    <lineage>
        <taxon>Bacteria</taxon>
        <taxon>Bacillati</taxon>
        <taxon>Chloroflexota</taxon>
        <taxon>Anaerolineae</taxon>
        <taxon>Anaerolineales</taxon>
        <taxon>Anaerolineaceae</taxon>
        <taxon>Flexilinea</taxon>
    </lineage>
</organism>
<sequence length="220" mass="25291">MIEFKKFFDLSQPVFEKCPGWPTYEMTTFRYEAFYPNDGYTAEQITMNSHTGTHVDAPFHFDPSGKTIDEFSVDTFCGEAVIIDLRKKIHEKEGIGKDLLEPYADRIHSGMIVLLNTGWSQKRGYSLEYYHDWPYLAKDGAEWLLEKRVKGVGIDCMSMGGWYEGTGRPCHEVLLPAHIWILEEINIPEELNQYEKCWLFAFPIKFKGFSGAPVRAVAAV</sequence>
<dbReference type="SUPFAM" id="SSF102198">
    <property type="entry name" value="Putative cyclase"/>
    <property type="match status" value="1"/>
</dbReference>
<evidence type="ECO:0000313" key="2">
    <source>
        <dbReference type="Proteomes" id="UP000053370"/>
    </source>
</evidence>
<dbReference type="OrthoDB" id="9796085at2"/>
<proteinExistence type="predicted"/>
<dbReference type="EMBL" id="DF968181">
    <property type="protein sequence ID" value="GAP40656.1"/>
    <property type="molecule type" value="Genomic_DNA"/>
</dbReference>
<dbReference type="InterPro" id="IPR037175">
    <property type="entry name" value="KFase_sf"/>
</dbReference>
<accession>A0A0S7BV28</accession>
<dbReference type="GO" id="GO:0019441">
    <property type="term" value="P:L-tryptophan catabolic process to kynurenine"/>
    <property type="evidence" value="ECO:0007669"/>
    <property type="project" value="InterPro"/>
</dbReference>
<dbReference type="AlphaFoldDB" id="A0A0S7BV28"/>
<keyword evidence="2" id="KW-1185">Reference proteome</keyword>
<dbReference type="PANTHER" id="PTHR31118">
    <property type="entry name" value="CYCLASE-LIKE PROTEIN 2"/>
    <property type="match status" value="1"/>
</dbReference>
<dbReference type="PANTHER" id="PTHR31118:SF12">
    <property type="entry name" value="CYCLASE-LIKE PROTEIN 2"/>
    <property type="match status" value="1"/>
</dbReference>
<dbReference type="InterPro" id="IPR007325">
    <property type="entry name" value="KFase/CYL"/>
</dbReference>
<dbReference type="GO" id="GO:0004061">
    <property type="term" value="F:arylformamidase activity"/>
    <property type="evidence" value="ECO:0007669"/>
    <property type="project" value="InterPro"/>
</dbReference>
<protein>
    <submittedName>
        <fullName evidence="1">Kynurenine formamidase</fullName>
    </submittedName>
</protein>
<dbReference type="Proteomes" id="UP000053370">
    <property type="component" value="Unassembled WGS sequence"/>
</dbReference>